<evidence type="ECO:0000259" key="6">
    <source>
        <dbReference type="PROSITE" id="PS00486"/>
    </source>
</evidence>
<dbReference type="HOGENOM" id="CLU_011252_3_1_9"/>
<dbReference type="EMBL" id="CP002559">
    <property type="protein sequence ID" value="ADZ07207.1"/>
    <property type="molecule type" value="Genomic_DNA"/>
</dbReference>
<reference evidence="7 8" key="1">
    <citation type="journal article" date="2011" name="J. Bacteriol.">
        <title>Complete genome sequencing of Lactobacillus acidophilus 30SC, isolated from swine intestine.</title>
        <authorList>
            <person name="Oh S."/>
            <person name="Roh H."/>
            <person name="Ko H.J."/>
            <person name="Kim S."/>
            <person name="Kim K.H."/>
            <person name="Lee S.E."/>
            <person name="Chang I.S."/>
            <person name="Kim S."/>
            <person name="Choi I.G."/>
        </authorList>
    </citation>
    <scope>NUCLEOTIDE SEQUENCE [LARGE SCALE GENOMIC DNA]</scope>
    <source>
        <strain evidence="7 8">30SC</strain>
    </source>
</reference>
<sequence>MLGILRQGKHIPFVSSDSLKPILQKVNKGLILSVDELEKVADFIRVNRLLKRFLSKQGTPILNSYAEEIGILDNLEEAIYQKIEHGQVSNNADKDLAKLRIQVKKLNHDIKDSLQHFLTGKKYQIALQDKLVVEKAGHFTLPVKASYRNLFPGQIIDVSNHGKTVYIEPNKAAKLIEQKGKFQSQITAIEFQILGMLTAEVFENLPTIKQNMQIIIAIDVILARAKYSLIVAGVRPDLNAENRLILNCMRHPLLTNPIPLSVKIGQPTRGLIITGPNAGGKTITIKTIALSVLMAELGLFLPAKRCDIPICDHVFSLIGDQQDIDNSLSTFSGEMVKIAQIVKQAQKYSLIVLDELGSGTDPNEGSALAVAVLQELQLRGCLVIATTHYSTIKDFSVKSPAFMTASMDFDLEKLQPTYRLIMNQAGESRALWIAKRSGMSEPVLASAKKILETGEFPLKESSVTFKKEIDRKDTKKLKLHKGDIVFVGNLNKEAIFYQKAKTANKIIVFVDRDFLEVPIKRVKLRRKAQDLYPAGYNLDLLFVKDWQQYKLNKDLDRGSKKAWKKFNK</sequence>
<dbReference type="GO" id="GO:0030983">
    <property type="term" value="F:mismatched DNA binding"/>
    <property type="evidence" value="ECO:0007669"/>
    <property type="project" value="InterPro"/>
</dbReference>
<proteinExistence type="predicted"/>
<keyword evidence="2" id="KW-0540">Nuclease</keyword>
<dbReference type="STRING" id="1604.LAC30SC_05295"/>
<evidence type="ECO:0000256" key="5">
    <source>
        <dbReference type="SAM" id="Coils"/>
    </source>
</evidence>
<dbReference type="AlphaFoldDB" id="F0TE30"/>
<gene>
    <name evidence="7" type="ordered locus">LAC30SC_05295</name>
</gene>
<protein>
    <recommendedName>
        <fullName evidence="6">DNA mismatch repair proteins mutS family domain-containing protein</fullName>
    </recommendedName>
</protein>
<name>F0TE30_LACAM</name>
<keyword evidence="5" id="KW-0175">Coiled coil</keyword>
<keyword evidence="3" id="KW-0067">ATP-binding</keyword>
<keyword evidence="2" id="KW-0255">Endonuclease</keyword>
<dbReference type="SMART" id="SM00533">
    <property type="entry name" value="MUTSd"/>
    <property type="match status" value="1"/>
</dbReference>
<dbReference type="InterPro" id="IPR036187">
    <property type="entry name" value="DNA_mismatch_repair_MutS_sf"/>
</dbReference>
<dbReference type="InterPro" id="IPR000432">
    <property type="entry name" value="DNA_mismatch_repair_MutS_C"/>
</dbReference>
<evidence type="ECO:0000313" key="8">
    <source>
        <dbReference type="Proteomes" id="UP000007491"/>
    </source>
</evidence>
<dbReference type="GO" id="GO:0045910">
    <property type="term" value="P:negative regulation of DNA recombination"/>
    <property type="evidence" value="ECO:0007669"/>
    <property type="project" value="InterPro"/>
</dbReference>
<dbReference type="GO" id="GO:0006298">
    <property type="term" value="P:mismatch repair"/>
    <property type="evidence" value="ECO:0007669"/>
    <property type="project" value="InterPro"/>
</dbReference>
<accession>F0TE30</accession>
<keyword evidence="4" id="KW-0238">DNA-binding</keyword>
<dbReference type="KEGG" id="lai:LAC30SC_05295"/>
<dbReference type="InterPro" id="IPR027417">
    <property type="entry name" value="P-loop_NTPase"/>
</dbReference>
<dbReference type="Proteomes" id="UP000007491">
    <property type="component" value="Chromosome"/>
</dbReference>
<feature type="domain" description="DNA mismatch repair proteins mutS family" evidence="6">
    <location>
        <begin position="349"/>
        <end position="365"/>
    </location>
</feature>
<dbReference type="NCBIfam" id="TIGR01069">
    <property type="entry name" value="mutS2"/>
    <property type="match status" value="1"/>
</dbReference>
<dbReference type="SUPFAM" id="SSF48334">
    <property type="entry name" value="DNA repair protein MutS, domain III"/>
    <property type="match status" value="1"/>
</dbReference>
<dbReference type="PANTHER" id="PTHR48466:SF2">
    <property type="entry name" value="OS10G0509000 PROTEIN"/>
    <property type="match status" value="1"/>
</dbReference>
<dbReference type="GO" id="GO:0016887">
    <property type="term" value="F:ATP hydrolysis activity"/>
    <property type="evidence" value="ECO:0007669"/>
    <property type="project" value="InterPro"/>
</dbReference>
<dbReference type="InterPro" id="IPR007696">
    <property type="entry name" value="DNA_mismatch_repair_MutS_core"/>
</dbReference>
<dbReference type="SUPFAM" id="SSF52540">
    <property type="entry name" value="P-loop containing nucleoside triphosphate hydrolases"/>
    <property type="match status" value="1"/>
</dbReference>
<dbReference type="InterPro" id="IPR003593">
    <property type="entry name" value="AAA+_ATPase"/>
</dbReference>
<dbReference type="Gene3D" id="3.40.50.300">
    <property type="entry name" value="P-loop containing nucleotide triphosphate hydrolases"/>
    <property type="match status" value="1"/>
</dbReference>
<evidence type="ECO:0000256" key="4">
    <source>
        <dbReference type="ARBA" id="ARBA00023125"/>
    </source>
</evidence>
<dbReference type="GO" id="GO:0005524">
    <property type="term" value="F:ATP binding"/>
    <property type="evidence" value="ECO:0007669"/>
    <property type="project" value="UniProtKB-KW"/>
</dbReference>
<dbReference type="Pfam" id="PF00488">
    <property type="entry name" value="MutS_V"/>
    <property type="match status" value="1"/>
</dbReference>
<reference key="2">
    <citation type="submission" date="2011-02" db="EMBL/GenBank/DDBJ databases">
        <authorList>
            <person name="Roh H."/>
            <person name="Ko H.-J."/>
            <person name="Kim S.-H."/>
            <person name="Choi I.-G."/>
            <person name="Oh S."/>
        </authorList>
    </citation>
    <scope>NUCLEOTIDE SEQUENCE</scope>
    <source>
        <strain>30SC</strain>
    </source>
</reference>
<dbReference type="InterPro" id="IPR005747">
    <property type="entry name" value="MutS2"/>
</dbReference>
<dbReference type="InterPro" id="IPR045076">
    <property type="entry name" value="MutS"/>
</dbReference>
<dbReference type="SMART" id="SM00382">
    <property type="entry name" value="AAA"/>
    <property type="match status" value="1"/>
</dbReference>
<keyword evidence="1" id="KW-0547">Nucleotide-binding</keyword>
<evidence type="ECO:0000256" key="3">
    <source>
        <dbReference type="ARBA" id="ARBA00022840"/>
    </source>
</evidence>
<keyword evidence="2" id="KW-0378">Hydrolase</keyword>
<dbReference type="GO" id="GO:0004519">
    <property type="term" value="F:endonuclease activity"/>
    <property type="evidence" value="ECO:0007669"/>
    <property type="project" value="UniProtKB-KW"/>
</dbReference>
<dbReference type="GO" id="GO:0140664">
    <property type="term" value="F:ATP-dependent DNA damage sensor activity"/>
    <property type="evidence" value="ECO:0007669"/>
    <property type="project" value="InterPro"/>
</dbReference>
<dbReference type="PROSITE" id="PS00486">
    <property type="entry name" value="DNA_MISMATCH_REPAIR_2"/>
    <property type="match status" value="1"/>
</dbReference>
<dbReference type="PANTHER" id="PTHR48466">
    <property type="entry name" value="OS10G0509000 PROTEIN-RELATED"/>
    <property type="match status" value="1"/>
</dbReference>
<evidence type="ECO:0000256" key="2">
    <source>
        <dbReference type="ARBA" id="ARBA00022759"/>
    </source>
</evidence>
<organism evidence="7 8">
    <name type="scientific">Lactobacillus amylovorus</name>
    <dbReference type="NCBI Taxonomy" id="1604"/>
    <lineage>
        <taxon>Bacteria</taxon>
        <taxon>Bacillati</taxon>
        <taxon>Bacillota</taxon>
        <taxon>Bacilli</taxon>
        <taxon>Lactobacillales</taxon>
        <taxon>Lactobacillaceae</taxon>
        <taxon>Lactobacillus</taxon>
    </lineage>
</organism>
<evidence type="ECO:0000256" key="1">
    <source>
        <dbReference type="ARBA" id="ARBA00022741"/>
    </source>
</evidence>
<feature type="coiled-coil region" evidence="5">
    <location>
        <begin position="89"/>
        <end position="116"/>
    </location>
</feature>
<evidence type="ECO:0000313" key="7">
    <source>
        <dbReference type="EMBL" id="ADZ07207.1"/>
    </source>
</evidence>
<dbReference type="SMART" id="SM00534">
    <property type="entry name" value="MUTSac"/>
    <property type="match status" value="1"/>
</dbReference>